<dbReference type="AlphaFoldDB" id="A0A0U2UA15"/>
<sequence length="374" mass="41828" precursor="true">MSKRLIRIIAAFVLLIAVQAAGMPLMAEAHIGTIGYSDIRAAGKTINYTLYLEAREVEQWVTIRTRKVIVLDPAASAPAGPIWTEQDLQRLIGESLEVTGNGEKGRFMLKSHTVEKKNGMDFVRMELSSTFDRPVQEYGIHYAFFFDLDDPQHQNFVTVHTGNQPVQMVLNAQMRDISEKISDGSGRRTMEIAVPGWLFTFRDFLVTGMLHIWTGYDHLLFLLGLLVVKQKTKAYVQILTAFTVGHSITLALSALDIVRVPLSVIEPLIALSIVFVAIENIWLKRHGYRWLVALLFGFIHGFGFADILHGALGEDYLLALFSFNLGVEVGQLAVLAVLLPALICAARISWYPRMVYGISGIIAFMGAVWFMDRI</sequence>
<keyword evidence="2" id="KW-1185">Reference proteome</keyword>
<dbReference type="Pfam" id="PF13795">
    <property type="entry name" value="HupE_UreJ_2"/>
    <property type="match status" value="1"/>
</dbReference>
<gene>
    <name evidence="1" type="ORF">IJ22_26750</name>
</gene>
<dbReference type="Proteomes" id="UP000061660">
    <property type="component" value="Chromosome"/>
</dbReference>
<dbReference type="EMBL" id="CP013652">
    <property type="protein sequence ID" value="ALS23048.1"/>
    <property type="molecule type" value="Genomic_DNA"/>
</dbReference>
<dbReference type="InterPro" id="IPR032809">
    <property type="entry name" value="Put_HupE_UreJ"/>
</dbReference>
<evidence type="ECO:0000313" key="1">
    <source>
        <dbReference type="EMBL" id="ALS23048.1"/>
    </source>
</evidence>
<accession>A0A0U2UA15</accession>
<name>A0A0U2UA15_9BACL</name>
<protein>
    <submittedName>
        <fullName evidence="1">HupE/UreJ protein</fullName>
    </submittedName>
</protein>
<dbReference type="STRING" id="162209.IJ22_26750"/>
<proteinExistence type="predicted"/>
<reference evidence="2" key="1">
    <citation type="submission" date="2015-12" db="EMBL/GenBank/DDBJ databases">
        <title>Complete genome sequences of two moderately thermophilic Paenibacillus species.</title>
        <authorList>
            <person name="Butler R.III."/>
            <person name="Wang J."/>
            <person name="Stark B.C."/>
            <person name="Pombert J.-F."/>
        </authorList>
    </citation>
    <scope>NUCLEOTIDE SEQUENCE [LARGE SCALE GENOMIC DNA]</scope>
    <source>
        <strain evidence="2">32O-Y</strain>
    </source>
</reference>
<dbReference type="OrthoDB" id="9808870at2"/>
<dbReference type="RefSeq" id="WP_062409115.1">
    <property type="nucleotide sequence ID" value="NZ_CP013652.1"/>
</dbReference>
<reference evidence="1 2" key="2">
    <citation type="journal article" date="2016" name="Genome Announc.">
        <title>Complete Genome Sequences of Two Interactive Moderate Thermophiles, Paenibacillus napthalenovorans 32O-Y and Paenibacillus sp. 32O-W.</title>
        <authorList>
            <person name="Butler R.R.III."/>
            <person name="Wang J."/>
            <person name="Stark B.C."/>
            <person name="Pombert J.F."/>
        </authorList>
    </citation>
    <scope>NUCLEOTIDE SEQUENCE [LARGE SCALE GENOMIC DNA]</scope>
    <source>
        <strain evidence="1 2">32O-Y</strain>
    </source>
</reference>
<evidence type="ECO:0000313" key="2">
    <source>
        <dbReference type="Proteomes" id="UP000061660"/>
    </source>
</evidence>
<dbReference type="PATRIC" id="fig|162209.4.peg.2848"/>
<dbReference type="KEGG" id="pnp:IJ22_26750"/>
<organism evidence="1 2">
    <name type="scientific">Paenibacillus naphthalenovorans</name>
    <dbReference type="NCBI Taxonomy" id="162209"/>
    <lineage>
        <taxon>Bacteria</taxon>
        <taxon>Bacillati</taxon>
        <taxon>Bacillota</taxon>
        <taxon>Bacilli</taxon>
        <taxon>Bacillales</taxon>
        <taxon>Paenibacillaceae</taxon>
        <taxon>Paenibacillus</taxon>
    </lineage>
</organism>